<dbReference type="InterPro" id="IPR029021">
    <property type="entry name" value="Prot-tyrosine_phosphatase-like"/>
</dbReference>
<dbReference type="OrthoDB" id="9806482at2"/>
<name>A0A222DYM2_9RHOB</name>
<dbReference type="AlphaFoldDB" id="A0A222DYM2"/>
<dbReference type="RefSeq" id="WP_094036861.1">
    <property type="nucleotide sequence ID" value="NZ_CP022540.1"/>
</dbReference>
<protein>
    <submittedName>
        <fullName evidence="1">Protein phosphatase</fullName>
    </submittedName>
</protein>
<keyword evidence="2" id="KW-1185">Reference proteome</keyword>
<organism evidence="1 2">
    <name type="scientific">Antarctobacter heliothermus</name>
    <dbReference type="NCBI Taxonomy" id="74033"/>
    <lineage>
        <taxon>Bacteria</taxon>
        <taxon>Pseudomonadati</taxon>
        <taxon>Pseudomonadota</taxon>
        <taxon>Alphaproteobacteria</taxon>
        <taxon>Rhodobacterales</taxon>
        <taxon>Roseobacteraceae</taxon>
        <taxon>Antarctobacter</taxon>
    </lineage>
</organism>
<dbReference type="SUPFAM" id="SSF52799">
    <property type="entry name" value="(Phosphotyrosine protein) phosphatases II"/>
    <property type="match status" value="1"/>
</dbReference>
<reference evidence="1 2" key="1">
    <citation type="submission" date="2017-07" db="EMBL/GenBank/DDBJ databases">
        <title>Genome Sequence of Antarctobacter heliothermus Strain SMS3 Isolated from a culture of the Diatom Skeletonema marinoi.</title>
        <authorList>
            <person name="Topel M."/>
            <person name="Pinder M.I.M."/>
            <person name="Johansson O.N."/>
            <person name="Kourtchenko O."/>
            <person name="Godhe A."/>
            <person name="Clarke A.K."/>
        </authorList>
    </citation>
    <scope>NUCLEOTIDE SEQUENCE [LARGE SCALE GENOMIC DNA]</scope>
    <source>
        <strain evidence="1 2">SMS3</strain>
    </source>
</reference>
<proteinExistence type="predicted"/>
<evidence type="ECO:0000313" key="2">
    <source>
        <dbReference type="Proteomes" id="UP000203589"/>
    </source>
</evidence>
<dbReference type="KEGG" id="aht:ANTHELSMS3_00351"/>
<dbReference type="EMBL" id="CP022540">
    <property type="protein sequence ID" value="ASP19074.1"/>
    <property type="molecule type" value="Genomic_DNA"/>
</dbReference>
<sequence>MVEEDQASADASGSVVLHVLPTGGGILALSPLPGARGDYRGDLDHLSSFRPAFVISLVSHVELLEAGAKSLGQDIQDKGTRWVHLPIKRGEAPNANIEEDWPRISTQVRKALLGGGRVMINSRDGRGRAGMVALRLMIEAGEAPDEAEERLASVQGAARLEPWQRNWSLRAEREPVPFVRHAKSG</sequence>
<dbReference type="Proteomes" id="UP000203589">
    <property type="component" value="Chromosome"/>
</dbReference>
<dbReference type="Gene3D" id="3.90.190.10">
    <property type="entry name" value="Protein tyrosine phosphatase superfamily"/>
    <property type="match status" value="1"/>
</dbReference>
<gene>
    <name evidence="1" type="ORF">ANTHELSMS3_00351</name>
</gene>
<accession>A0A222DYM2</accession>
<evidence type="ECO:0000313" key="1">
    <source>
        <dbReference type="EMBL" id="ASP19074.1"/>
    </source>
</evidence>